<evidence type="ECO:0000313" key="19">
    <source>
        <dbReference type="EMBL" id="WVZ61150.1"/>
    </source>
</evidence>
<keyword evidence="10 16" id="KW-0496">Mitochondrion</keyword>
<reference evidence="19 20" key="1">
    <citation type="submission" date="2024-02" db="EMBL/GenBank/DDBJ databases">
        <title>High-quality chromosome-scale genome assembly of Pensacola bahiagrass (Paspalum notatum Flugge var. saurae).</title>
        <authorList>
            <person name="Vega J.M."/>
            <person name="Podio M."/>
            <person name="Orjuela J."/>
            <person name="Siena L.A."/>
            <person name="Pessino S.C."/>
            <person name="Combes M.C."/>
            <person name="Mariac C."/>
            <person name="Albertini E."/>
            <person name="Pupilli F."/>
            <person name="Ortiz J.P.A."/>
            <person name="Leblanc O."/>
        </authorList>
    </citation>
    <scope>NUCLEOTIDE SEQUENCE [LARGE SCALE GENOMIC DNA]</scope>
    <source>
        <strain evidence="19">R1</strain>
        <tissue evidence="19">Leaf</tissue>
    </source>
</reference>
<dbReference type="InterPro" id="IPR023426">
    <property type="entry name" value="Flap_endonuc"/>
</dbReference>
<keyword evidence="12 16" id="KW-0539">Nucleus</keyword>
<dbReference type="GO" id="GO:0008409">
    <property type="term" value="F:5'-3' exonuclease activity"/>
    <property type="evidence" value="ECO:0007669"/>
    <property type="project" value="UniProtKB-UniRule"/>
</dbReference>
<dbReference type="SUPFAM" id="SSF47807">
    <property type="entry name" value="5' to 3' exonuclease, C-terminal subdomain"/>
    <property type="match status" value="1"/>
</dbReference>
<dbReference type="FunFam" id="3.40.50.1010:FF:000016">
    <property type="entry name" value="Flap endonuclease 1"/>
    <property type="match status" value="1"/>
</dbReference>
<dbReference type="InterPro" id="IPR029060">
    <property type="entry name" value="PIN-like_dom_sf"/>
</dbReference>
<dbReference type="FunFam" id="1.10.150.20:FF:000009">
    <property type="entry name" value="Flap endonuclease 1"/>
    <property type="match status" value="1"/>
</dbReference>
<accession>A0AAQ3WGY1</accession>
<dbReference type="GO" id="GO:0003677">
    <property type="term" value="F:DNA binding"/>
    <property type="evidence" value="ECO:0007669"/>
    <property type="project" value="UniProtKB-UniRule"/>
</dbReference>
<dbReference type="PANTHER" id="PTHR11081:SF56">
    <property type="entry name" value="FLAP ENDONUCLEASE 1-B"/>
    <property type="match status" value="1"/>
</dbReference>
<dbReference type="SMART" id="SM00484">
    <property type="entry name" value="XPGI"/>
    <property type="match status" value="1"/>
</dbReference>
<keyword evidence="1 16" id="KW-0597">Phosphoprotein</keyword>
<dbReference type="SUPFAM" id="SSF88723">
    <property type="entry name" value="PIN domain-like"/>
    <property type="match status" value="1"/>
</dbReference>
<dbReference type="InterPro" id="IPR019974">
    <property type="entry name" value="XPG_CS"/>
</dbReference>
<evidence type="ECO:0000256" key="7">
    <source>
        <dbReference type="ARBA" id="ARBA00022801"/>
    </source>
</evidence>
<evidence type="ECO:0000256" key="8">
    <source>
        <dbReference type="ARBA" id="ARBA00022839"/>
    </source>
</evidence>
<evidence type="ECO:0000256" key="4">
    <source>
        <dbReference type="ARBA" id="ARBA00022723"/>
    </source>
</evidence>
<gene>
    <name evidence="19" type="ORF">U9M48_011066</name>
</gene>
<evidence type="ECO:0000256" key="6">
    <source>
        <dbReference type="ARBA" id="ARBA00022763"/>
    </source>
</evidence>
<dbReference type="GO" id="GO:0017108">
    <property type="term" value="F:5'-flap endonuclease activity"/>
    <property type="evidence" value="ECO:0007669"/>
    <property type="project" value="UniProtKB-UniRule"/>
</dbReference>
<evidence type="ECO:0000256" key="16">
    <source>
        <dbReference type="HAMAP-Rule" id="MF_03140"/>
    </source>
</evidence>
<evidence type="ECO:0000259" key="18">
    <source>
        <dbReference type="SMART" id="SM00485"/>
    </source>
</evidence>
<evidence type="ECO:0000256" key="1">
    <source>
        <dbReference type="ARBA" id="ARBA00022553"/>
    </source>
</evidence>
<dbReference type="InterPro" id="IPR006084">
    <property type="entry name" value="XPG/Rad2"/>
</dbReference>
<comment type="cofactor">
    <cofactor evidence="16">
        <name>Mg(2+)</name>
        <dbReference type="ChEBI" id="CHEBI:18420"/>
    </cofactor>
    <text evidence="16">Binds 2 magnesium ions per subunit. They probably participate in the reaction catalyzed by the enzyme. May bind an additional third magnesium ion after substrate binding.</text>
</comment>
<sequence length="402" mass="44827">MGIKGLSKLLAEHAPRAAVKRRVEDYRGRVIAVDASLSIYQFLIVVGRKGSELLTNEAGEGMLNRTVRMLEAGIKPVFVFDGEPPEMKKKELAKRSLKRDDATRDLNRALEIGDEESVEKYSKRTVKVTKKHNDDCKRLLSLMGVPIVEAPGEAEAQCAALCENHQVYAIASEDMDSLTFGARRFLRHLTDLGYKKSPVTEFEVSKVLEELGLTMDQFIDLCILSGCDYCENIKGIGGQRALKLIRQHGCIEEVLQSLKQTRFSVPEDWPYQEVRTLFKEPNVCTGIPDFVWTSPDSEGLMDFLSTENSFTPDRAVEKIKAASDRYSPGRLNRLTSIVSLQGSHTEKEPKCILGSPGESLKVRSAPQVRKNSSSGFRCSSSKPFMLGMQSGLHRIPCAFSFI</sequence>
<name>A0AAQ3WGY1_PASNO</name>
<evidence type="ECO:0000256" key="13">
    <source>
        <dbReference type="ARBA" id="ARBA00029382"/>
    </source>
</evidence>
<evidence type="ECO:0000256" key="12">
    <source>
        <dbReference type="ARBA" id="ARBA00023242"/>
    </source>
</evidence>
<evidence type="ECO:0000256" key="14">
    <source>
        <dbReference type="ARBA" id="ARBA00034726"/>
    </source>
</evidence>
<protein>
    <recommendedName>
        <fullName evidence="16">Flap endonuclease 1</fullName>
        <shortName evidence="16">FEN-1</shortName>
        <ecNumber evidence="16">3.1.-.-</ecNumber>
    </recommendedName>
    <alternativeName>
        <fullName evidence="16">Flap structure-specific endonuclease 1</fullName>
    </alternativeName>
</protein>
<proteinExistence type="inferred from homology"/>
<dbReference type="InterPro" id="IPR036279">
    <property type="entry name" value="5-3_exonuclease_C_sf"/>
</dbReference>
<evidence type="ECO:0000256" key="10">
    <source>
        <dbReference type="ARBA" id="ARBA00023128"/>
    </source>
</evidence>
<dbReference type="Proteomes" id="UP001341281">
    <property type="component" value="Chromosome 02"/>
</dbReference>
<keyword evidence="4 16" id="KW-0479">Metal-binding</keyword>
<comment type="function">
    <text evidence="13 16">Structure-specific nuclease with 5'-flap endonuclease and 5'-3' exonuclease activities involved in DNA replication and repair. During DNA replication, cleaves the 5'-overhanging flap structure that is generated by displacement synthesis when DNA polymerase encounters the 5'-end of a downstream Okazaki fragment. It enters the flap from the 5'-end and then tracks to cleave the flap base, leaving a nick for ligation. Also involved in the long patch base excision repair (LP-BER) pathway, by cleaving within the apurinic/apyrimidinic (AP) site-terminated flap. Acts as a genome stabilization factor that prevents flaps from equilibrating into structures that lead to duplications and deletions. Also possesses 5'-3' exonuclease activity on nicked or gapped double-stranded DNA, and exhibits RNase H activity. Also involved in replication and repair of rDNA and in repairing mitochondrial DNA.</text>
</comment>
<evidence type="ECO:0000256" key="2">
    <source>
        <dbReference type="ARBA" id="ARBA00022705"/>
    </source>
</evidence>
<dbReference type="Pfam" id="PF00867">
    <property type="entry name" value="XPG_I"/>
    <property type="match status" value="1"/>
</dbReference>
<evidence type="ECO:0000313" key="20">
    <source>
        <dbReference type="Proteomes" id="UP001341281"/>
    </source>
</evidence>
<dbReference type="PANTHER" id="PTHR11081">
    <property type="entry name" value="FLAP ENDONUCLEASE FAMILY MEMBER"/>
    <property type="match status" value="1"/>
</dbReference>
<dbReference type="CDD" id="cd09907">
    <property type="entry name" value="H3TH_FEN1-Euk"/>
    <property type="match status" value="1"/>
</dbReference>
<keyword evidence="9 16" id="KW-0460">Magnesium</keyword>
<dbReference type="GO" id="GO:0005739">
    <property type="term" value="C:mitochondrion"/>
    <property type="evidence" value="ECO:0007669"/>
    <property type="project" value="UniProtKB-SubCell"/>
</dbReference>
<dbReference type="PROSITE" id="PS00841">
    <property type="entry name" value="XPG_1"/>
    <property type="match status" value="1"/>
</dbReference>
<dbReference type="GO" id="GO:0000287">
    <property type="term" value="F:magnesium ion binding"/>
    <property type="evidence" value="ECO:0007669"/>
    <property type="project" value="UniProtKB-UniRule"/>
</dbReference>
<organism evidence="19 20">
    <name type="scientific">Paspalum notatum var. saurae</name>
    <dbReference type="NCBI Taxonomy" id="547442"/>
    <lineage>
        <taxon>Eukaryota</taxon>
        <taxon>Viridiplantae</taxon>
        <taxon>Streptophyta</taxon>
        <taxon>Embryophyta</taxon>
        <taxon>Tracheophyta</taxon>
        <taxon>Spermatophyta</taxon>
        <taxon>Magnoliopsida</taxon>
        <taxon>Liliopsida</taxon>
        <taxon>Poales</taxon>
        <taxon>Poaceae</taxon>
        <taxon>PACMAD clade</taxon>
        <taxon>Panicoideae</taxon>
        <taxon>Andropogonodae</taxon>
        <taxon>Paspaleae</taxon>
        <taxon>Paspalinae</taxon>
        <taxon>Paspalum</taxon>
    </lineage>
</organism>
<dbReference type="EC" id="3.1.-.-" evidence="16"/>
<dbReference type="GO" id="GO:0006284">
    <property type="term" value="P:base-excision repair"/>
    <property type="evidence" value="ECO:0007669"/>
    <property type="project" value="UniProtKB-UniRule"/>
</dbReference>
<keyword evidence="3 16" id="KW-0540">Nuclease</keyword>
<keyword evidence="5 16" id="KW-0255">Endonuclease</keyword>
<feature type="domain" description="XPG N-terminal" evidence="18">
    <location>
        <begin position="1"/>
        <end position="102"/>
    </location>
</feature>
<keyword evidence="11 16" id="KW-0234">DNA repair</keyword>
<dbReference type="Gene3D" id="1.10.150.20">
    <property type="entry name" value="5' to 3' exonuclease, C-terminal subdomain"/>
    <property type="match status" value="1"/>
</dbReference>
<evidence type="ECO:0000256" key="5">
    <source>
        <dbReference type="ARBA" id="ARBA00022759"/>
    </source>
</evidence>
<evidence type="ECO:0000259" key="17">
    <source>
        <dbReference type="SMART" id="SM00484"/>
    </source>
</evidence>
<keyword evidence="8 16" id="KW-0269">Exonuclease</keyword>
<dbReference type="InterPro" id="IPR006086">
    <property type="entry name" value="XPG-I_dom"/>
</dbReference>
<keyword evidence="6 16" id="KW-0227">DNA damage</keyword>
<dbReference type="HAMAP" id="MF_00614">
    <property type="entry name" value="Fen"/>
    <property type="match status" value="1"/>
</dbReference>
<dbReference type="SMART" id="SM00279">
    <property type="entry name" value="HhH2"/>
    <property type="match status" value="1"/>
</dbReference>
<dbReference type="GO" id="GO:0005654">
    <property type="term" value="C:nucleoplasm"/>
    <property type="evidence" value="ECO:0007669"/>
    <property type="project" value="UniProtKB-SubCell"/>
</dbReference>
<evidence type="ECO:0000256" key="3">
    <source>
        <dbReference type="ARBA" id="ARBA00022722"/>
    </source>
</evidence>
<dbReference type="InterPro" id="IPR008918">
    <property type="entry name" value="HhH2"/>
</dbReference>
<dbReference type="Pfam" id="PF00752">
    <property type="entry name" value="XPG_N"/>
    <property type="match status" value="1"/>
</dbReference>
<keyword evidence="7 16" id="KW-0378">Hydrolase</keyword>
<feature type="domain" description="XPG-I" evidence="17">
    <location>
        <begin position="141"/>
        <end position="213"/>
    </location>
</feature>
<dbReference type="GO" id="GO:0005730">
    <property type="term" value="C:nucleolus"/>
    <property type="evidence" value="ECO:0007669"/>
    <property type="project" value="UniProtKB-SubCell"/>
</dbReference>
<keyword evidence="2 16" id="KW-0235">DNA replication</keyword>
<evidence type="ECO:0000256" key="11">
    <source>
        <dbReference type="ARBA" id="ARBA00023204"/>
    </source>
</evidence>
<dbReference type="SMART" id="SM00485">
    <property type="entry name" value="XPGN"/>
    <property type="match status" value="1"/>
</dbReference>
<keyword evidence="20" id="KW-1185">Reference proteome</keyword>
<comment type="subcellular location">
    <subcellularLocation>
        <location evidence="16">Nucleus</location>
        <location evidence="16">Nucleolus</location>
    </subcellularLocation>
    <subcellularLocation>
        <location evidence="16">Nucleus</location>
        <location evidence="16">Nucleoplasm</location>
    </subcellularLocation>
    <subcellularLocation>
        <location evidence="16">Mitochondrion</location>
    </subcellularLocation>
    <text evidence="16">Resides mostly in the nucleoli and relocalizes to the nucleoplasm upon DNA damage.</text>
</comment>
<comment type="similarity">
    <text evidence="14 16">Belongs to the XPG/RAD2 endonuclease family. FEN1 subfamily.</text>
</comment>
<evidence type="ECO:0000256" key="15">
    <source>
        <dbReference type="ARBA" id="ARBA00063178"/>
    </source>
</evidence>
<dbReference type="AlphaFoldDB" id="A0AAQ3WGY1"/>
<dbReference type="EMBL" id="CP144746">
    <property type="protein sequence ID" value="WVZ61150.1"/>
    <property type="molecule type" value="Genomic_DNA"/>
</dbReference>
<evidence type="ECO:0000256" key="9">
    <source>
        <dbReference type="ARBA" id="ARBA00022842"/>
    </source>
</evidence>
<dbReference type="CDD" id="cd09867">
    <property type="entry name" value="PIN_FEN1"/>
    <property type="match status" value="1"/>
</dbReference>
<comment type="subunit">
    <text evidence="15">Interacts with PCNA1 and PCNA2. Three molecules of FEN1 bind to one PCNA trimer with each molecule binding to one PCNA monomer. PCNA stimulates the nuclease activity without altering cleavage specificity.</text>
</comment>
<dbReference type="Gene3D" id="3.40.50.1010">
    <property type="entry name" value="5'-nuclease"/>
    <property type="match status" value="1"/>
</dbReference>
<dbReference type="InterPro" id="IPR006085">
    <property type="entry name" value="XPG_DNA_repair_N"/>
</dbReference>
<dbReference type="PRINTS" id="PR00853">
    <property type="entry name" value="XPGRADSUPER"/>
</dbReference>
<dbReference type="GO" id="GO:0043137">
    <property type="term" value="P:DNA replication, removal of RNA primer"/>
    <property type="evidence" value="ECO:0007669"/>
    <property type="project" value="UniProtKB-UniRule"/>
</dbReference>